<dbReference type="InterPro" id="IPR027450">
    <property type="entry name" value="AlkB-like"/>
</dbReference>
<dbReference type="SUPFAM" id="SSF51197">
    <property type="entry name" value="Clavaminate synthase-like"/>
    <property type="match status" value="1"/>
</dbReference>
<keyword evidence="5" id="KW-0560">Oxidoreductase</keyword>
<evidence type="ECO:0000256" key="2">
    <source>
        <dbReference type="ARBA" id="ARBA00007879"/>
    </source>
</evidence>
<organism evidence="10 11">
    <name type="scientific">Dioszegia hungarica</name>
    <dbReference type="NCBI Taxonomy" id="4972"/>
    <lineage>
        <taxon>Eukaryota</taxon>
        <taxon>Fungi</taxon>
        <taxon>Dikarya</taxon>
        <taxon>Basidiomycota</taxon>
        <taxon>Agaricomycotina</taxon>
        <taxon>Tremellomycetes</taxon>
        <taxon>Tremellales</taxon>
        <taxon>Bulleribasidiaceae</taxon>
        <taxon>Dioszegia</taxon>
    </lineage>
</organism>
<feature type="domain" description="Fe2OG dioxygenase" evidence="9">
    <location>
        <begin position="120"/>
        <end position="272"/>
    </location>
</feature>
<sequence length="290" mass="31630">MPIAIHDDLPSTVEPEAQGSSSSFPDLEHFRVQGIPPAAYYVPEFITEDEEEFLLRKIEESPQPKWKTVGTGRRLQYWGGNMSKNGVLLPEPFPDWLIGFPNIVERIEHFLADSSATAPSFNQVLINEYQPGQGISPHEDGPAFKPLVATLSLGSHIVLDIHHYASTVSPSPPMTATISDDATPRVIAASPLAHLLVMPRSLLVLSSSLYTSHLHGIRGKEKDEVHAGEEGKGDRIVNAELLGQAEIGDALREGSWTAERGVRTSLTFRTAEKTVKGGAFSLHRGGMKKA</sequence>
<keyword evidence="7" id="KW-0539">Nucleus</keyword>
<evidence type="ECO:0000256" key="5">
    <source>
        <dbReference type="ARBA" id="ARBA00023002"/>
    </source>
</evidence>
<gene>
    <name evidence="10" type="ORF">MKK02DRAFT_44019</name>
</gene>
<evidence type="ECO:0000313" key="10">
    <source>
        <dbReference type="EMBL" id="KAI9635333.1"/>
    </source>
</evidence>
<dbReference type="Gene3D" id="2.60.120.590">
    <property type="entry name" value="Alpha-ketoglutarate-dependent dioxygenase AlkB-like"/>
    <property type="match status" value="1"/>
</dbReference>
<evidence type="ECO:0000256" key="8">
    <source>
        <dbReference type="SAM" id="MobiDB-lite"/>
    </source>
</evidence>
<comment type="similarity">
    <text evidence="2">Belongs to the alkB family.</text>
</comment>
<dbReference type="Pfam" id="PF13532">
    <property type="entry name" value="2OG-FeII_Oxy_2"/>
    <property type="match status" value="1"/>
</dbReference>
<dbReference type="GO" id="GO:0005634">
    <property type="term" value="C:nucleus"/>
    <property type="evidence" value="ECO:0007669"/>
    <property type="project" value="UniProtKB-SubCell"/>
</dbReference>
<comment type="subcellular location">
    <subcellularLocation>
        <location evidence="1">Nucleus</location>
    </subcellularLocation>
</comment>
<evidence type="ECO:0000256" key="3">
    <source>
        <dbReference type="ARBA" id="ARBA00022723"/>
    </source>
</evidence>
<dbReference type="PANTHER" id="PTHR46030:SF1">
    <property type="entry name" value="ALPHA-KETOGLUTARATE-DEPENDENT DIOXYGENASE ALKB HOMOLOG 6"/>
    <property type="match status" value="1"/>
</dbReference>
<name>A0AA38H6X6_9TREE</name>
<feature type="region of interest" description="Disordered" evidence="8">
    <location>
        <begin position="1"/>
        <end position="25"/>
    </location>
</feature>
<dbReference type="PANTHER" id="PTHR46030">
    <property type="entry name" value="ALPHA-KETOGLUTARATE-DEPENDENT DIOXYGENASE ALKB HOMOLOG 6"/>
    <property type="match status" value="1"/>
</dbReference>
<keyword evidence="6" id="KW-0408">Iron</keyword>
<dbReference type="InterPro" id="IPR032862">
    <property type="entry name" value="ALKBH6"/>
</dbReference>
<dbReference type="EMBL" id="JAKWFO010000005">
    <property type="protein sequence ID" value="KAI9635333.1"/>
    <property type="molecule type" value="Genomic_DNA"/>
</dbReference>
<evidence type="ECO:0000313" key="11">
    <source>
        <dbReference type="Proteomes" id="UP001164286"/>
    </source>
</evidence>
<keyword evidence="11" id="KW-1185">Reference proteome</keyword>
<dbReference type="GeneID" id="77731937"/>
<proteinExistence type="inferred from homology"/>
<evidence type="ECO:0000256" key="6">
    <source>
        <dbReference type="ARBA" id="ARBA00023004"/>
    </source>
</evidence>
<evidence type="ECO:0000256" key="4">
    <source>
        <dbReference type="ARBA" id="ARBA00022964"/>
    </source>
</evidence>
<dbReference type="PROSITE" id="PS51471">
    <property type="entry name" value="FE2OG_OXY"/>
    <property type="match status" value="1"/>
</dbReference>
<accession>A0AA38H6X6</accession>
<protein>
    <recommendedName>
        <fullName evidence="9">Fe2OG dioxygenase domain-containing protein</fullName>
    </recommendedName>
</protein>
<dbReference type="GO" id="GO:0051213">
    <property type="term" value="F:dioxygenase activity"/>
    <property type="evidence" value="ECO:0007669"/>
    <property type="project" value="UniProtKB-KW"/>
</dbReference>
<evidence type="ECO:0000259" key="9">
    <source>
        <dbReference type="PROSITE" id="PS51471"/>
    </source>
</evidence>
<reference evidence="10" key="1">
    <citation type="journal article" date="2022" name="G3 (Bethesda)">
        <title>High quality genome of the basidiomycete yeast Dioszegia hungarica PDD-24b-2 isolated from cloud water.</title>
        <authorList>
            <person name="Jarrige D."/>
            <person name="Haridas S."/>
            <person name="Bleykasten-Grosshans C."/>
            <person name="Joly M."/>
            <person name="Nadalig T."/>
            <person name="Sancelme M."/>
            <person name="Vuilleumier S."/>
            <person name="Grigoriev I.V."/>
            <person name="Amato P."/>
            <person name="Bringel F."/>
        </authorList>
    </citation>
    <scope>NUCLEOTIDE SEQUENCE</scope>
    <source>
        <strain evidence="10">PDD-24b-2</strain>
    </source>
</reference>
<evidence type="ECO:0000256" key="1">
    <source>
        <dbReference type="ARBA" id="ARBA00004123"/>
    </source>
</evidence>
<evidence type="ECO:0000256" key="7">
    <source>
        <dbReference type="ARBA" id="ARBA00023242"/>
    </source>
</evidence>
<dbReference type="AlphaFoldDB" id="A0AA38H6X6"/>
<dbReference type="InterPro" id="IPR037151">
    <property type="entry name" value="AlkB-like_sf"/>
</dbReference>
<keyword evidence="3" id="KW-0479">Metal-binding</keyword>
<dbReference type="InterPro" id="IPR005123">
    <property type="entry name" value="Oxoglu/Fe-dep_dioxygenase_dom"/>
</dbReference>
<dbReference type="GO" id="GO:0046872">
    <property type="term" value="F:metal ion binding"/>
    <property type="evidence" value="ECO:0007669"/>
    <property type="project" value="UniProtKB-KW"/>
</dbReference>
<keyword evidence="4" id="KW-0223">Dioxygenase</keyword>
<comment type="caution">
    <text evidence="10">The sequence shown here is derived from an EMBL/GenBank/DDBJ whole genome shotgun (WGS) entry which is preliminary data.</text>
</comment>
<dbReference type="RefSeq" id="XP_052945110.1">
    <property type="nucleotide sequence ID" value="XM_053092732.1"/>
</dbReference>
<dbReference type="Proteomes" id="UP001164286">
    <property type="component" value="Unassembled WGS sequence"/>
</dbReference>